<feature type="compositionally biased region" description="Polar residues" evidence="1">
    <location>
        <begin position="14"/>
        <end position="34"/>
    </location>
</feature>
<evidence type="ECO:0000313" key="2">
    <source>
        <dbReference type="EMBL" id="WQF81823.1"/>
    </source>
</evidence>
<dbReference type="GeneID" id="87943340"/>
<feature type="region of interest" description="Disordered" evidence="1">
    <location>
        <begin position="126"/>
        <end position="181"/>
    </location>
</feature>
<dbReference type="KEGG" id="cdet:87943340"/>
<dbReference type="AlphaFoldDB" id="A0AAX4IFQ3"/>
<protein>
    <submittedName>
        <fullName evidence="2">Uncharacterized protein</fullName>
    </submittedName>
</protein>
<accession>A0AAX4IFQ3</accession>
<evidence type="ECO:0000313" key="3">
    <source>
        <dbReference type="Proteomes" id="UP001322277"/>
    </source>
</evidence>
<feature type="region of interest" description="Disordered" evidence="1">
    <location>
        <begin position="14"/>
        <end position="36"/>
    </location>
</feature>
<dbReference type="RefSeq" id="XP_062779047.1">
    <property type="nucleotide sequence ID" value="XM_062922996.1"/>
</dbReference>
<proteinExistence type="predicted"/>
<dbReference type="Proteomes" id="UP001322277">
    <property type="component" value="Chromosome 4"/>
</dbReference>
<dbReference type="EMBL" id="CP137308">
    <property type="protein sequence ID" value="WQF81823.1"/>
    <property type="molecule type" value="Genomic_DNA"/>
</dbReference>
<evidence type="ECO:0000256" key="1">
    <source>
        <dbReference type="SAM" id="MobiDB-lite"/>
    </source>
</evidence>
<organism evidence="2 3">
    <name type="scientific">Colletotrichum destructivum</name>
    <dbReference type="NCBI Taxonomy" id="34406"/>
    <lineage>
        <taxon>Eukaryota</taxon>
        <taxon>Fungi</taxon>
        <taxon>Dikarya</taxon>
        <taxon>Ascomycota</taxon>
        <taxon>Pezizomycotina</taxon>
        <taxon>Sordariomycetes</taxon>
        <taxon>Hypocreomycetidae</taxon>
        <taxon>Glomerellales</taxon>
        <taxon>Glomerellaceae</taxon>
        <taxon>Colletotrichum</taxon>
        <taxon>Colletotrichum destructivum species complex</taxon>
    </lineage>
</organism>
<gene>
    <name evidence="2" type="ORF">CDEST_06837</name>
</gene>
<sequence>MNLRCRKDVCRSNRSAQSADISRPPSTTAASIHGTTPLPRCPSLGVGVWPKGCEKTQESPMQGGLPAAANNPAAASALQAAAWAASACMLVFMLADDFNRGGGGGGHATAARAHIPARIVEHGNQLKGETDDAASPSQPAAQTERSERDATPPAPRQPHEPQTPRAARATGKPTHPKPRAP</sequence>
<reference evidence="3" key="1">
    <citation type="journal article" date="2023" name="bioRxiv">
        <title>Complete genome of the Medicago anthracnose fungus, Colletotrichum destructivum, reveals a mini-chromosome-like region within a core chromosome.</title>
        <authorList>
            <person name="Lapalu N."/>
            <person name="Simon A."/>
            <person name="Lu A."/>
            <person name="Plaumann P.-L."/>
            <person name="Amselem J."/>
            <person name="Pigne S."/>
            <person name="Auger A."/>
            <person name="Koch C."/>
            <person name="Dallery J.-F."/>
            <person name="O'Connell R.J."/>
        </authorList>
    </citation>
    <scope>NUCLEOTIDE SEQUENCE [LARGE SCALE GENOMIC DNA]</scope>
    <source>
        <strain evidence="3">CBS 520.97</strain>
    </source>
</reference>
<name>A0AAX4IFQ3_9PEZI</name>
<keyword evidence="3" id="KW-1185">Reference proteome</keyword>